<name>A0ABN6XIA0_9CELL</name>
<feature type="compositionally biased region" description="Low complexity" evidence="2">
    <location>
        <begin position="38"/>
        <end position="55"/>
    </location>
</feature>
<keyword evidence="5" id="KW-1185">Reference proteome</keyword>
<dbReference type="PANTHER" id="PTHR43002">
    <property type="entry name" value="GLYCOGEN DEBRANCHING ENZYME"/>
    <property type="match status" value="1"/>
</dbReference>
<dbReference type="CDD" id="cd02856">
    <property type="entry name" value="E_set_GDE_Isoamylase_N"/>
    <property type="match status" value="1"/>
</dbReference>
<dbReference type="Gene3D" id="2.60.40.10">
    <property type="entry name" value="Immunoglobulins"/>
    <property type="match status" value="1"/>
</dbReference>
<dbReference type="InterPro" id="IPR013783">
    <property type="entry name" value="Ig-like_fold"/>
</dbReference>
<feature type="region of interest" description="Disordered" evidence="2">
    <location>
        <begin position="142"/>
        <end position="180"/>
    </location>
</feature>
<dbReference type="InterPro" id="IPR014756">
    <property type="entry name" value="Ig_E-set"/>
</dbReference>
<dbReference type="EMBL" id="AP027729">
    <property type="protein sequence ID" value="BDZ42998.1"/>
    <property type="molecule type" value="Genomic_DNA"/>
</dbReference>
<dbReference type="InterPro" id="IPR004193">
    <property type="entry name" value="Glyco_hydro_13_N"/>
</dbReference>
<evidence type="ECO:0000313" key="5">
    <source>
        <dbReference type="Proteomes" id="UP001321475"/>
    </source>
</evidence>
<sequence>MHLAGDGVDVAVFAAHATGVDLCLIDGDTGSGTGSGTARGDTAEGTDGAAAAGSGLRERRIPLDGPTYGVWHAHVPGIREGQRYGFRVDGPWDPRATLRHNPAKLLLDPYARGIVGELDHSAVTYGYVATGDPADGGVQGDLFGPRTRGTRSATCRCPSSWRRPGTTPRSITPTCPGRGP</sequence>
<evidence type="ECO:0000259" key="3">
    <source>
        <dbReference type="Pfam" id="PF02922"/>
    </source>
</evidence>
<organism evidence="4 5">
    <name type="scientific">Paraoerskovia sediminicola</name>
    <dbReference type="NCBI Taxonomy" id="1138587"/>
    <lineage>
        <taxon>Bacteria</taxon>
        <taxon>Bacillati</taxon>
        <taxon>Actinomycetota</taxon>
        <taxon>Actinomycetes</taxon>
        <taxon>Micrococcales</taxon>
        <taxon>Cellulomonadaceae</taxon>
        <taxon>Paraoerskovia</taxon>
    </lineage>
</organism>
<comment type="similarity">
    <text evidence="1">Belongs to the glycosyl hydrolase 13 family.</text>
</comment>
<dbReference type="RefSeq" id="WP_350227545.1">
    <property type="nucleotide sequence ID" value="NZ_AP027729.1"/>
</dbReference>
<evidence type="ECO:0000313" key="4">
    <source>
        <dbReference type="EMBL" id="BDZ42998.1"/>
    </source>
</evidence>
<dbReference type="InterPro" id="IPR044505">
    <property type="entry name" value="GlgX_Isoamylase_N_E_set"/>
</dbReference>
<gene>
    <name evidence="4" type="ORF">GCM10025865_22970</name>
</gene>
<evidence type="ECO:0000256" key="2">
    <source>
        <dbReference type="SAM" id="MobiDB-lite"/>
    </source>
</evidence>
<dbReference type="SUPFAM" id="SSF81296">
    <property type="entry name" value="E set domains"/>
    <property type="match status" value="1"/>
</dbReference>
<protein>
    <recommendedName>
        <fullName evidence="3">Glycoside hydrolase family 13 N-terminal domain-containing protein</fullName>
    </recommendedName>
</protein>
<reference evidence="5" key="1">
    <citation type="journal article" date="2019" name="Int. J. Syst. Evol. Microbiol.">
        <title>The Global Catalogue of Microorganisms (GCM) 10K type strain sequencing project: providing services to taxonomists for standard genome sequencing and annotation.</title>
        <authorList>
            <consortium name="The Broad Institute Genomics Platform"/>
            <consortium name="The Broad Institute Genome Sequencing Center for Infectious Disease"/>
            <person name="Wu L."/>
            <person name="Ma J."/>
        </authorList>
    </citation>
    <scope>NUCLEOTIDE SEQUENCE [LARGE SCALE GENOMIC DNA]</scope>
    <source>
        <strain evidence="5">NBRC 108565</strain>
    </source>
</reference>
<evidence type="ECO:0000256" key="1">
    <source>
        <dbReference type="ARBA" id="ARBA00008061"/>
    </source>
</evidence>
<feature type="region of interest" description="Disordered" evidence="2">
    <location>
        <begin position="32"/>
        <end position="56"/>
    </location>
</feature>
<proteinExistence type="inferred from homology"/>
<dbReference type="Proteomes" id="UP001321475">
    <property type="component" value="Chromosome"/>
</dbReference>
<accession>A0ABN6XIA0</accession>
<feature type="domain" description="Glycoside hydrolase family 13 N-terminal" evidence="3">
    <location>
        <begin position="58"/>
        <end position="111"/>
    </location>
</feature>
<dbReference type="Pfam" id="PF02922">
    <property type="entry name" value="CBM_48"/>
    <property type="match status" value="1"/>
</dbReference>